<name>A0A447TF35_CHRVL</name>
<evidence type="ECO:0000313" key="9">
    <source>
        <dbReference type="EMBL" id="VEB43454.1"/>
    </source>
</evidence>
<keyword evidence="4" id="KW-0028">Amino-acid biosynthesis</keyword>
<evidence type="ECO:0000256" key="2">
    <source>
        <dbReference type="ARBA" id="ARBA00004696"/>
    </source>
</evidence>
<dbReference type="InterPro" id="IPR013785">
    <property type="entry name" value="Aldolase_TIM"/>
</dbReference>
<sequence length="68" mass="7165">MSDILNTIIATKHQEIAAALASRSLAAVRADAEARGDRRDFVAALRAKHALGKAAVIAEVKKASRARA</sequence>
<reference evidence="9 10" key="1">
    <citation type="submission" date="2018-12" db="EMBL/GenBank/DDBJ databases">
        <authorList>
            <consortium name="Pathogen Informatics"/>
        </authorList>
    </citation>
    <scope>NUCLEOTIDE SEQUENCE [LARGE SCALE GENOMIC DNA]</scope>
    <source>
        <strain evidence="9 10">NCTC9695</strain>
    </source>
</reference>
<dbReference type="EC" id="4.1.1.48" evidence="3"/>
<dbReference type="SUPFAM" id="SSF51366">
    <property type="entry name" value="Ribulose-phoshate binding barrel"/>
    <property type="match status" value="1"/>
</dbReference>
<evidence type="ECO:0000313" key="10">
    <source>
        <dbReference type="Proteomes" id="UP000275777"/>
    </source>
</evidence>
<dbReference type="InterPro" id="IPR013798">
    <property type="entry name" value="Indole-3-glycerol_P_synth_dom"/>
</dbReference>
<dbReference type="GO" id="GO:0004425">
    <property type="term" value="F:indole-3-glycerol-phosphate synthase activity"/>
    <property type="evidence" value="ECO:0007669"/>
    <property type="project" value="UniProtKB-EC"/>
</dbReference>
<evidence type="ECO:0000256" key="4">
    <source>
        <dbReference type="ARBA" id="ARBA00022605"/>
    </source>
</evidence>
<dbReference type="Pfam" id="PF00218">
    <property type="entry name" value="IGPS"/>
    <property type="match status" value="1"/>
</dbReference>
<evidence type="ECO:0000256" key="3">
    <source>
        <dbReference type="ARBA" id="ARBA00012362"/>
    </source>
</evidence>
<dbReference type="AlphaFoldDB" id="A0A447TF35"/>
<evidence type="ECO:0000256" key="5">
    <source>
        <dbReference type="ARBA" id="ARBA00022822"/>
    </source>
</evidence>
<comment type="catalytic activity">
    <reaction evidence="1">
        <text>1-(2-carboxyphenylamino)-1-deoxy-D-ribulose 5-phosphate + H(+) = (1S,2R)-1-C-(indol-3-yl)glycerol 3-phosphate + CO2 + H2O</text>
        <dbReference type="Rhea" id="RHEA:23476"/>
        <dbReference type="ChEBI" id="CHEBI:15377"/>
        <dbReference type="ChEBI" id="CHEBI:15378"/>
        <dbReference type="ChEBI" id="CHEBI:16526"/>
        <dbReference type="ChEBI" id="CHEBI:58613"/>
        <dbReference type="ChEBI" id="CHEBI:58866"/>
        <dbReference type="EC" id="4.1.1.48"/>
    </reaction>
</comment>
<feature type="domain" description="Indole-3-glycerol phosphate synthase" evidence="8">
    <location>
        <begin position="5"/>
        <end position="64"/>
    </location>
</feature>
<dbReference type="UniPathway" id="UPA00035">
    <property type="reaction ID" value="UER00043"/>
</dbReference>
<dbReference type="Proteomes" id="UP000275777">
    <property type="component" value="Chromosome"/>
</dbReference>
<evidence type="ECO:0000256" key="1">
    <source>
        <dbReference type="ARBA" id="ARBA00001633"/>
    </source>
</evidence>
<dbReference type="InterPro" id="IPR011060">
    <property type="entry name" value="RibuloseP-bd_barrel"/>
</dbReference>
<protein>
    <recommendedName>
        <fullName evidence="3">indole-3-glycerol-phosphate synthase</fullName>
        <ecNumber evidence="3">4.1.1.48</ecNumber>
    </recommendedName>
</protein>
<evidence type="ECO:0000259" key="8">
    <source>
        <dbReference type="Pfam" id="PF00218"/>
    </source>
</evidence>
<comment type="pathway">
    <text evidence="2">Amino-acid biosynthesis; L-tryptophan biosynthesis; L-tryptophan from chorismate: step 4/5.</text>
</comment>
<keyword evidence="7 9" id="KW-0456">Lyase</keyword>
<dbReference type="Gene3D" id="3.20.20.70">
    <property type="entry name" value="Aldolase class I"/>
    <property type="match status" value="1"/>
</dbReference>
<accession>A0A447TF35</accession>
<dbReference type="GO" id="GO:0000162">
    <property type="term" value="P:L-tryptophan biosynthetic process"/>
    <property type="evidence" value="ECO:0007669"/>
    <property type="project" value="UniProtKB-UniPathway"/>
</dbReference>
<evidence type="ECO:0000256" key="6">
    <source>
        <dbReference type="ARBA" id="ARBA00023141"/>
    </source>
</evidence>
<evidence type="ECO:0000256" key="7">
    <source>
        <dbReference type="ARBA" id="ARBA00023239"/>
    </source>
</evidence>
<organism evidence="9 10">
    <name type="scientific">Chromobacterium violaceum</name>
    <dbReference type="NCBI Taxonomy" id="536"/>
    <lineage>
        <taxon>Bacteria</taxon>
        <taxon>Pseudomonadati</taxon>
        <taxon>Pseudomonadota</taxon>
        <taxon>Betaproteobacteria</taxon>
        <taxon>Neisseriales</taxon>
        <taxon>Chromobacteriaceae</taxon>
        <taxon>Chromobacterium</taxon>
    </lineage>
</organism>
<keyword evidence="6" id="KW-0057">Aromatic amino acid biosynthesis</keyword>
<gene>
    <name evidence="9" type="primary">trpC_1</name>
    <name evidence="9" type="ORF">NCTC9695_03912</name>
</gene>
<proteinExistence type="predicted"/>
<keyword evidence="5" id="KW-0822">Tryptophan biosynthesis</keyword>
<dbReference type="EMBL" id="LR134182">
    <property type="protein sequence ID" value="VEB43454.1"/>
    <property type="molecule type" value="Genomic_DNA"/>
</dbReference>